<keyword evidence="2 9" id="KW-0813">Transport</keyword>
<reference evidence="13 14" key="1">
    <citation type="journal article" date="2016" name="Genome Biol. Evol.">
        <title>Divergent and convergent evolution of fungal pathogenicity.</title>
        <authorList>
            <person name="Shang Y."/>
            <person name="Xiao G."/>
            <person name="Zheng P."/>
            <person name="Cen K."/>
            <person name="Zhan S."/>
            <person name="Wang C."/>
        </authorList>
    </citation>
    <scope>NUCLEOTIDE SEQUENCE [LARGE SCALE GENOMIC DNA]</scope>
    <source>
        <strain evidence="13 14">ARSEF 7405</strain>
    </source>
</reference>
<dbReference type="InterPro" id="IPR057307">
    <property type="entry name" value="PEP5_VPS11_N"/>
</dbReference>
<evidence type="ECO:0000256" key="3">
    <source>
        <dbReference type="ARBA" id="ARBA00022723"/>
    </source>
</evidence>
<dbReference type="InterPro" id="IPR000547">
    <property type="entry name" value="Clathrin_H-chain/VPS_repeat"/>
</dbReference>
<organism evidence="13 14">
    <name type="scientific">Ascosphaera apis ARSEF 7405</name>
    <dbReference type="NCBI Taxonomy" id="392613"/>
    <lineage>
        <taxon>Eukaryota</taxon>
        <taxon>Fungi</taxon>
        <taxon>Dikarya</taxon>
        <taxon>Ascomycota</taxon>
        <taxon>Pezizomycotina</taxon>
        <taxon>Eurotiomycetes</taxon>
        <taxon>Eurotiomycetidae</taxon>
        <taxon>Onygenales</taxon>
        <taxon>Ascosphaeraceae</taxon>
        <taxon>Ascosphaera</taxon>
    </lineage>
</organism>
<feature type="repeat" description="CHCR" evidence="11">
    <location>
        <begin position="410"/>
        <end position="558"/>
    </location>
</feature>
<keyword evidence="5" id="KW-0862">Zinc</keyword>
<dbReference type="SUPFAM" id="SSF48371">
    <property type="entry name" value="ARM repeat"/>
    <property type="match status" value="1"/>
</dbReference>
<dbReference type="SUPFAM" id="SSF50978">
    <property type="entry name" value="WD40 repeat-like"/>
    <property type="match status" value="1"/>
</dbReference>
<dbReference type="InterPro" id="IPR001841">
    <property type="entry name" value="Znf_RING"/>
</dbReference>
<evidence type="ECO:0000256" key="11">
    <source>
        <dbReference type="PROSITE-ProRule" id="PRU01006"/>
    </source>
</evidence>
<dbReference type="Pfam" id="PF17122">
    <property type="entry name" value="zf-C3H2C3"/>
    <property type="match status" value="1"/>
</dbReference>
<evidence type="ECO:0000256" key="7">
    <source>
        <dbReference type="ARBA" id="ARBA00023136"/>
    </source>
</evidence>
<keyword evidence="4 10" id="KW-0863">Zinc-finger</keyword>
<comment type="subunit">
    <text evidence="9">Component of the homotypic vacuole fusion and vacuole protein sorting (HOPS) complex. Component of the class C core vacuole/endosome tethering (CORVET) complex.</text>
</comment>
<evidence type="ECO:0000256" key="8">
    <source>
        <dbReference type="ARBA" id="ARBA00029433"/>
    </source>
</evidence>
<keyword evidence="6 9" id="KW-0653">Protein transport</keyword>
<dbReference type="Proteomes" id="UP000242877">
    <property type="component" value="Unassembled WGS sequence"/>
</dbReference>
<dbReference type="Gene3D" id="1.25.40.10">
    <property type="entry name" value="Tetratricopeptide repeat domain"/>
    <property type="match status" value="1"/>
</dbReference>
<evidence type="ECO:0000256" key="5">
    <source>
        <dbReference type="ARBA" id="ARBA00022833"/>
    </source>
</evidence>
<evidence type="ECO:0000256" key="4">
    <source>
        <dbReference type="ARBA" id="ARBA00022771"/>
    </source>
</evidence>
<evidence type="ECO:0000313" key="14">
    <source>
        <dbReference type="Proteomes" id="UP000242877"/>
    </source>
</evidence>
<evidence type="ECO:0000313" key="13">
    <source>
        <dbReference type="EMBL" id="KZZ95042.1"/>
    </source>
</evidence>
<dbReference type="CDD" id="cd16688">
    <property type="entry name" value="RING-H2_Vps11"/>
    <property type="match status" value="1"/>
</dbReference>
<dbReference type="GO" id="GO:0030674">
    <property type="term" value="F:protein-macromolecule adaptor activity"/>
    <property type="evidence" value="ECO:0007669"/>
    <property type="project" value="TreeGrafter"/>
</dbReference>
<comment type="subcellular location">
    <subcellularLocation>
        <location evidence="8">Endomembrane system</location>
        <topology evidence="8">Peripheral membrane protein</topology>
        <orientation evidence="8">Cytoplasmic side</orientation>
    </subcellularLocation>
    <subcellularLocation>
        <location evidence="9">Vacuole membrane</location>
        <topology evidence="9">Peripheral membrane protein</topology>
        <orientation evidence="9">Cytoplasmic side</orientation>
    </subcellularLocation>
</comment>
<dbReference type="PANTHER" id="PTHR23323:SF24">
    <property type="entry name" value="VACUOLAR PROTEIN SORTING-ASSOCIATED PROTEIN 11 HOMOLOG"/>
    <property type="match status" value="1"/>
</dbReference>
<evidence type="ECO:0000256" key="2">
    <source>
        <dbReference type="ARBA" id="ARBA00022448"/>
    </source>
</evidence>
<dbReference type="GO" id="GO:0008270">
    <property type="term" value="F:zinc ion binding"/>
    <property type="evidence" value="ECO:0007669"/>
    <property type="project" value="UniProtKB-KW"/>
</dbReference>
<dbReference type="PANTHER" id="PTHR23323">
    <property type="entry name" value="VACUOLAR PROTEIN SORTING-ASSOCIATED PROTEIN"/>
    <property type="match status" value="1"/>
</dbReference>
<dbReference type="GO" id="GO:0006886">
    <property type="term" value="P:intracellular protein transport"/>
    <property type="evidence" value="ECO:0007669"/>
    <property type="project" value="UniProtKB-UniRule"/>
</dbReference>
<keyword evidence="7 9" id="KW-0472">Membrane</keyword>
<dbReference type="InterPro" id="IPR024763">
    <property type="entry name" value="VPS11_C"/>
</dbReference>
<dbReference type="GO" id="GO:0033263">
    <property type="term" value="C:CORVET complex"/>
    <property type="evidence" value="ECO:0007669"/>
    <property type="project" value="UniProtKB-UniRule"/>
</dbReference>
<dbReference type="EC" id="2.3.2.27" evidence="9"/>
<evidence type="ECO:0000256" key="6">
    <source>
        <dbReference type="ARBA" id="ARBA00022927"/>
    </source>
</evidence>
<dbReference type="InterPro" id="IPR011990">
    <property type="entry name" value="TPR-like_helical_dom_sf"/>
</dbReference>
<dbReference type="InterPro" id="IPR016528">
    <property type="entry name" value="VPS11"/>
</dbReference>
<keyword evidence="14" id="KW-1185">Reference proteome</keyword>
<keyword evidence="9" id="KW-0833">Ubl conjugation pathway</keyword>
<dbReference type="OrthoDB" id="26184at2759"/>
<dbReference type="GO" id="GO:0007033">
    <property type="term" value="P:vacuole organization"/>
    <property type="evidence" value="ECO:0007669"/>
    <property type="project" value="TreeGrafter"/>
</dbReference>
<dbReference type="FunFam" id="1.25.40.10:FF:000440">
    <property type="entry name" value="E3 ubiquitin-protein ligase PEP5"/>
    <property type="match status" value="1"/>
</dbReference>
<dbReference type="Pfam" id="PF23356">
    <property type="entry name" value="TPR_PEP5_VPS11"/>
    <property type="match status" value="1"/>
</dbReference>
<protein>
    <recommendedName>
        <fullName evidence="9">E3 ubiquitin-protein ligase PEP5</fullName>
        <ecNumber evidence="9">2.3.2.27</ecNumber>
    </recommendedName>
</protein>
<dbReference type="PROSITE" id="PS50089">
    <property type="entry name" value="ZF_RING_2"/>
    <property type="match status" value="1"/>
</dbReference>
<keyword evidence="9" id="KW-0926">Vacuole</keyword>
<dbReference type="InterPro" id="IPR015943">
    <property type="entry name" value="WD40/YVTN_repeat-like_dom_sf"/>
</dbReference>
<accession>A0A162IJ88</accession>
<dbReference type="VEuPathDB" id="FungiDB:AAP_01530"/>
<comment type="similarity">
    <text evidence="1 9">Belongs to the VPS11 family.</text>
</comment>
<dbReference type="Pfam" id="PF23341">
    <property type="entry name" value="PEP5_VPS11_N"/>
    <property type="match status" value="1"/>
</dbReference>
<dbReference type="InterPro" id="IPR036322">
    <property type="entry name" value="WD40_repeat_dom_sf"/>
</dbReference>
<comment type="caution">
    <text evidence="13">The sequence shown here is derived from an EMBL/GenBank/DDBJ whole genome shotgun (WGS) entry which is preliminary data.</text>
</comment>
<dbReference type="Pfam" id="PF12451">
    <property type="entry name" value="VPS11_C"/>
    <property type="match status" value="1"/>
</dbReference>
<dbReference type="AlphaFoldDB" id="A0A162IJ88"/>
<evidence type="ECO:0000256" key="10">
    <source>
        <dbReference type="PROSITE-ProRule" id="PRU00175"/>
    </source>
</evidence>
<dbReference type="Gene3D" id="2.130.10.10">
    <property type="entry name" value="YVTN repeat-like/Quinoprotein amine dehydrogenase"/>
    <property type="match status" value="1"/>
</dbReference>
<keyword evidence="9" id="KW-0808">Transferase</keyword>
<dbReference type="GO" id="GO:0006904">
    <property type="term" value="P:vesicle docking involved in exocytosis"/>
    <property type="evidence" value="ECO:0007669"/>
    <property type="project" value="TreeGrafter"/>
</dbReference>
<keyword evidence="3" id="KW-0479">Metal-binding</keyword>
<dbReference type="GO" id="GO:0000329">
    <property type="term" value="C:fungal-type vacuole membrane"/>
    <property type="evidence" value="ECO:0007669"/>
    <property type="project" value="UniProtKB-UniRule"/>
</dbReference>
<dbReference type="GO" id="GO:0048284">
    <property type="term" value="P:organelle fusion"/>
    <property type="evidence" value="ECO:0007669"/>
    <property type="project" value="TreeGrafter"/>
</dbReference>
<evidence type="ECO:0000256" key="1">
    <source>
        <dbReference type="ARBA" id="ARBA00007070"/>
    </source>
</evidence>
<dbReference type="GO" id="GO:0030897">
    <property type="term" value="C:HOPS complex"/>
    <property type="evidence" value="ECO:0007669"/>
    <property type="project" value="UniProtKB-UniRule"/>
</dbReference>
<sequence>MALTSWKSFNFFEVTPVQFPDDESRNVFSSSHISSLCSSTDHLFLGTGDGLVHILSPTFTLQRSFRAYDASSNIVHMSVGRAPSQTKTSPPPSPSLLVTVGEDLPNQPVLKVWDIAKEDKKTGSVKCLTTLTVQNGANRKDGFPTSAFALLPDLSQVVVGFANGSVTIIRGDLIHERGTKQTTIYESEEPVTNLCIRFPSTLFISTTNRIVTMSIAGKIQGQAPRTLENMGCAVGCMAYDVETGEVIVAREDAIYTYRPHGRGPSFGFDALKGGIEVAGDYLALTCPPRSGSSALERMAGDEILETTKFVILDPDLRFVAHVENSLAGIRFVFREWGDLYILDADGKVHRYHEKTLQQKLEILYQRNLYILAINMAQKAGIDRLSQNMIFRKYGDFLYSKGDYDTAMQQYLRAIDNTEPSQVIRKFLDTQHIHNLIEYLEELHYHGKATADHTTLLLNCYAKLKDTTKLDSFIKESGPIGGLKFDLDTAIRMCRQGGYFEQAAYLAEKYGECDLVVDILVEDSKEYKKAIEFLRTVPAERMYANLMKFSRVLLGHHPEETTDLFVEYYTGKYKPVKNEKLAEENGEEVAEIEEDELVYTTPKPRTAFSSFVDQPKKFVEFLEALISQTELEEEDKADVYTTLFEMYLDTAKNTKDPAEKAEWEKKAQKLIEGKEIPMSTSNVLLLSDLSNFREGTTLVQEQEGLVADIFRSYTTAKDTSGVIKALQKYGDQEPQLYIDALTYFTSSKEILEEAGDQLNKVLQKIDKDRLLSPLQVVQTLSANDVVSMGMIKGYLTMHVEKERKEITNNRKLINNYARETAAKRAEITNLASKPVTFQARRCSSCGGALDLPIVHFLCKHSFHKRCLNINVADITTAEEDLECPICLPQNQTVKAIRRKQIESAGEHEAFKDQLERSADRFSVISDWFGRGVMRPGPGTD</sequence>
<dbReference type="InterPro" id="IPR016024">
    <property type="entry name" value="ARM-type_fold"/>
</dbReference>
<name>A0A162IJ88_9EURO</name>
<dbReference type="PIRSF" id="PIRSF007860">
    <property type="entry name" value="VPS11"/>
    <property type="match status" value="1"/>
</dbReference>
<proteinExistence type="inferred from homology"/>
<dbReference type="GO" id="GO:0061630">
    <property type="term" value="F:ubiquitin protein ligase activity"/>
    <property type="evidence" value="ECO:0007669"/>
    <property type="project" value="UniProtKB-EC"/>
</dbReference>
<dbReference type="GO" id="GO:0007032">
    <property type="term" value="P:endosome organization"/>
    <property type="evidence" value="ECO:0007669"/>
    <property type="project" value="TreeGrafter"/>
</dbReference>
<dbReference type="EMBL" id="AZGZ01000005">
    <property type="protein sequence ID" value="KZZ95042.1"/>
    <property type="molecule type" value="Genomic_DNA"/>
</dbReference>
<evidence type="ECO:0000259" key="12">
    <source>
        <dbReference type="PROSITE" id="PS50089"/>
    </source>
</evidence>
<evidence type="ECO:0000256" key="9">
    <source>
        <dbReference type="PIRNR" id="PIRNR007860"/>
    </source>
</evidence>
<comment type="catalytic activity">
    <reaction evidence="9">
        <text>S-ubiquitinyl-[E2 ubiquitin-conjugating enzyme]-L-cysteine + [acceptor protein]-L-lysine = [E2 ubiquitin-conjugating enzyme]-L-cysteine + N(6)-ubiquitinyl-[acceptor protein]-L-lysine.</text>
        <dbReference type="EC" id="2.3.2.27"/>
    </reaction>
</comment>
<gene>
    <name evidence="13" type="ORF">AAP_01530</name>
</gene>
<dbReference type="PROSITE" id="PS50236">
    <property type="entry name" value="CHCR"/>
    <property type="match status" value="1"/>
</dbReference>
<dbReference type="InterPro" id="IPR057308">
    <property type="entry name" value="CHCR_PEP5_VPS11"/>
</dbReference>
<feature type="domain" description="RING-type" evidence="12">
    <location>
        <begin position="841"/>
        <end position="885"/>
    </location>
</feature>